<keyword evidence="3" id="KW-1185">Reference proteome</keyword>
<accession>A0AAE1AYM0</accession>
<keyword evidence="1" id="KW-0472">Membrane</keyword>
<sequence>MCDVAEISGKVRRRWITIYMAFRYGRWSLRRLLYSSVVFISSFIVLYNFWFVIDLLPWNPRVDHWCQQEKVSDYILQSEFDEMTVVTMFLDLGVFKKGEQRFAYHSPYKYRTWMRVFGRLANRVVAYIENENDVQLFKEIRSCLPPSLTKIVKVDRNSLPSFKHLPAIRKIYSRPSYPKHYPNTVYAEYSCAMHAKYDVLELSAIENHFETPYFAWLDIGLFRNLDGTDFPLFKLVPPDKFHPERIGFSQVWPQDPVLPPEVIMKQKIVWVSGSMVLATQEYMLNFTRDYKLAVKELLEQGLSNSDQEVINAMYTAKMRKPHYIKIKPYLCHQGQLGLYGSDSRYFCLGYVCKNAWERRVPQSPLVKRS</sequence>
<keyword evidence="1" id="KW-1133">Transmembrane helix</keyword>
<keyword evidence="1" id="KW-0812">Transmembrane</keyword>
<proteinExistence type="predicted"/>
<evidence type="ECO:0000313" key="2">
    <source>
        <dbReference type="EMBL" id="KAK3796464.1"/>
    </source>
</evidence>
<comment type="caution">
    <text evidence="2">The sequence shown here is derived from an EMBL/GenBank/DDBJ whole genome shotgun (WGS) entry which is preliminary data.</text>
</comment>
<dbReference type="InterPro" id="IPR011735">
    <property type="entry name" value="WlaTC/HtrL_glycosyltransf"/>
</dbReference>
<dbReference type="EMBL" id="JAWDGP010000881">
    <property type="protein sequence ID" value="KAK3796464.1"/>
    <property type="molecule type" value="Genomic_DNA"/>
</dbReference>
<evidence type="ECO:0000256" key="1">
    <source>
        <dbReference type="SAM" id="Phobius"/>
    </source>
</evidence>
<protein>
    <submittedName>
        <fullName evidence="2">Uncharacterized protein</fullName>
    </submittedName>
</protein>
<dbReference type="Pfam" id="PF09612">
    <property type="entry name" value="HtrL_YibB"/>
    <property type="match status" value="1"/>
</dbReference>
<gene>
    <name evidence="2" type="ORF">RRG08_009241</name>
</gene>
<feature type="transmembrane region" description="Helical" evidence="1">
    <location>
        <begin position="32"/>
        <end position="53"/>
    </location>
</feature>
<reference evidence="2" key="1">
    <citation type="journal article" date="2023" name="G3 (Bethesda)">
        <title>A reference genome for the long-term kleptoplast-retaining sea slug Elysia crispata morphotype clarki.</title>
        <authorList>
            <person name="Eastman K.E."/>
            <person name="Pendleton A.L."/>
            <person name="Shaikh M.A."/>
            <person name="Suttiyut T."/>
            <person name="Ogas R."/>
            <person name="Tomko P."/>
            <person name="Gavelis G."/>
            <person name="Widhalm J.R."/>
            <person name="Wisecaver J.H."/>
        </authorList>
    </citation>
    <scope>NUCLEOTIDE SEQUENCE</scope>
    <source>
        <strain evidence="2">ECLA1</strain>
    </source>
</reference>
<organism evidence="2 3">
    <name type="scientific">Elysia crispata</name>
    <name type="common">lettuce slug</name>
    <dbReference type="NCBI Taxonomy" id="231223"/>
    <lineage>
        <taxon>Eukaryota</taxon>
        <taxon>Metazoa</taxon>
        <taxon>Spiralia</taxon>
        <taxon>Lophotrochozoa</taxon>
        <taxon>Mollusca</taxon>
        <taxon>Gastropoda</taxon>
        <taxon>Heterobranchia</taxon>
        <taxon>Euthyneura</taxon>
        <taxon>Panpulmonata</taxon>
        <taxon>Sacoglossa</taxon>
        <taxon>Placobranchoidea</taxon>
        <taxon>Plakobranchidae</taxon>
        <taxon>Elysia</taxon>
    </lineage>
</organism>
<dbReference type="Proteomes" id="UP001283361">
    <property type="component" value="Unassembled WGS sequence"/>
</dbReference>
<evidence type="ECO:0000313" key="3">
    <source>
        <dbReference type="Proteomes" id="UP001283361"/>
    </source>
</evidence>
<name>A0AAE1AYM0_9GAST</name>
<dbReference type="AlphaFoldDB" id="A0AAE1AYM0"/>